<organism evidence="2 3">
    <name type="scientific">Channa argus</name>
    <name type="common">Northern snakehead</name>
    <name type="synonym">Ophicephalus argus</name>
    <dbReference type="NCBI Taxonomy" id="215402"/>
    <lineage>
        <taxon>Eukaryota</taxon>
        <taxon>Metazoa</taxon>
        <taxon>Chordata</taxon>
        <taxon>Craniata</taxon>
        <taxon>Vertebrata</taxon>
        <taxon>Euteleostomi</taxon>
        <taxon>Actinopterygii</taxon>
        <taxon>Neopterygii</taxon>
        <taxon>Teleostei</taxon>
        <taxon>Neoteleostei</taxon>
        <taxon>Acanthomorphata</taxon>
        <taxon>Anabantaria</taxon>
        <taxon>Anabantiformes</taxon>
        <taxon>Channoidei</taxon>
        <taxon>Channidae</taxon>
        <taxon>Channa</taxon>
    </lineage>
</organism>
<proteinExistence type="predicted"/>
<protein>
    <submittedName>
        <fullName evidence="2">Uncharacterized protein</fullName>
    </submittedName>
</protein>
<accession>A0A6G1QTM5</accession>
<dbReference type="AlphaFoldDB" id="A0A6G1QTM5"/>
<name>A0A6G1QTM5_CHAAH</name>
<reference evidence="2 3" key="1">
    <citation type="submission" date="2019-02" db="EMBL/GenBank/DDBJ databases">
        <title>Opniocepnalus argus genome.</title>
        <authorList>
            <person name="Zhou C."/>
            <person name="Xiao S."/>
        </authorList>
    </citation>
    <scope>NUCLEOTIDE SEQUENCE [LARGE SCALE GENOMIC DNA]</scope>
    <source>
        <strain evidence="2">OARG1902GOOAL</strain>
        <tissue evidence="2">Muscle</tissue>
    </source>
</reference>
<evidence type="ECO:0000313" key="3">
    <source>
        <dbReference type="Proteomes" id="UP000503349"/>
    </source>
</evidence>
<keyword evidence="3" id="KW-1185">Reference proteome</keyword>
<feature type="compositionally biased region" description="Polar residues" evidence="1">
    <location>
        <begin position="26"/>
        <end position="51"/>
    </location>
</feature>
<dbReference type="EMBL" id="CM015733">
    <property type="protein sequence ID" value="KAF3705669.1"/>
    <property type="molecule type" value="Genomic_DNA"/>
</dbReference>
<sequence length="51" mass="5787">MGSLVFSFGQGHVRPEKKDRKHAATEQRSTSFHATTNKQTNSKGQQQQTER</sequence>
<dbReference type="Proteomes" id="UP000503349">
    <property type="component" value="Chromosome 22"/>
</dbReference>
<evidence type="ECO:0000256" key="1">
    <source>
        <dbReference type="SAM" id="MobiDB-lite"/>
    </source>
</evidence>
<feature type="compositionally biased region" description="Basic and acidic residues" evidence="1">
    <location>
        <begin position="13"/>
        <end position="25"/>
    </location>
</feature>
<evidence type="ECO:0000313" key="2">
    <source>
        <dbReference type="EMBL" id="KAF3705669.1"/>
    </source>
</evidence>
<feature type="region of interest" description="Disordered" evidence="1">
    <location>
        <begin position="1"/>
        <end position="51"/>
    </location>
</feature>
<gene>
    <name evidence="2" type="ORF">EXN66_Car021360</name>
</gene>
<reference evidence="3" key="2">
    <citation type="submission" date="2019-02" db="EMBL/GenBank/DDBJ databases">
        <title>Opniocepnalus argus Var Kimnra genome.</title>
        <authorList>
            <person name="Zhou C."/>
            <person name="Xiao S."/>
        </authorList>
    </citation>
    <scope>NUCLEOTIDE SEQUENCE [LARGE SCALE GENOMIC DNA]</scope>
</reference>